<dbReference type="AlphaFoldDB" id="A0A507B5J0"/>
<evidence type="ECO:0000256" key="1">
    <source>
        <dbReference type="SAM" id="MobiDB-lite"/>
    </source>
</evidence>
<dbReference type="EMBL" id="SKBQ01000024">
    <property type="protein sequence ID" value="TPX15083.1"/>
    <property type="molecule type" value="Genomic_DNA"/>
</dbReference>
<gene>
    <name evidence="2" type="ORF">E0L32_004913</name>
</gene>
<dbReference type="Pfam" id="PF04450">
    <property type="entry name" value="BSP"/>
    <property type="match status" value="1"/>
</dbReference>
<dbReference type="STRING" id="1093900.A0A507B5J0"/>
<dbReference type="GeneID" id="41972360"/>
<evidence type="ECO:0000313" key="2">
    <source>
        <dbReference type="EMBL" id="TPX15083.1"/>
    </source>
</evidence>
<name>A0A507B5J0_9PEZI</name>
<dbReference type="PANTHER" id="PTHR33321:SF12">
    <property type="entry name" value="PLANT BASIC SECRETORY PROTEIN (BSP) FAMILY PROTEIN"/>
    <property type="match status" value="1"/>
</dbReference>
<dbReference type="PANTHER" id="PTHR33321">
    <property type="match status" value="1"/>
</dbReference>
<dbReference type="InterPro" id="IPR007541">
    <property type="entry name" value="Uncharacterised_BSP"/>
</dbReference>
<keyword evidence="3" id="KW-1185">Reference proteome</keyword>
<proteinExistence type="predicted"/>
<dbReference type="RefSeq" id="XP_030996794.1">
    <property type="nucleotide sequence ID" value="XM_031139376.1"/>
</dbReference>
<dbReference type="Proteomes" id="UP000319257">
    <property type="component" value="Unassembled WGS sequence"/>
</dbReference>
<dbReference type="OrthoDB" id="891726at2759"/>
<protein>
    <submittedName>
        <fullName evidence="2">Uncharacterized protein</fullName>
    </submittedName>
</protein>
<organism evidence="2 3">
    <name type="scientific">Thyridium curvatum</name>
    <dbReference type="NCBI Taxonomy" id="1093900"/>
    <lineage>
        <taxon>Eukaryota</taxon>
        <taxon>Fungi</taxon>
        <taxon>Dikarya</taxon>
        <taxon>Ascomycota</taxon>
        <taxon>Pezizomycotina</taxon>
        <taxon>Sordariomycetes</taxon>
        <taxon>Sordariomycetidae</taxon>
        <taxon>Thyridiales</taxon>
        <taxon>Thyridiaceae</taxon>
        <taxon>Thyridium</taxon>
    </lineage>
</organism>
<dbReference type="InParanoid" id="A0A507B5J0"/>
<feature type="region of interest" description="Disordered" evidence="1">
    <location>
        <begin position="1"/>
        <end position="65"/>
    </location>
</feature>
<feature type="compositionally biased region" description="Low complexity" evidence="1">
    <location>
        <begin position="26"/>
        <end position="58"/>
    </location>
</feature>
<reference evidence="2 3" key="1">
    <citation type="submission" date="2019-06" db="EMBL/GenBank/DDBJ databases">
        <title>Draft genome sequence of the filamentous fungus Phialemoniopsis curvata isolated from diesel fuel.</title>
        <authorList>
            <person name="Varaljay V.A."/>
            <person name="Lyon W.J."/>
            <person name="Crouch A.L."/>
            <person name="Drake C.E."/>
            <person name="Hollomon J.M."/>
            <person name="Nadeau L.J."/>
            <person name="Nunn H.S."/>
            <person name="Stevenson B.S."/>
            <person name="Bojanowski C.L."/>
            <person name="Crookes-Goodson W.J."/>
        </authorList>
    </citation>
    <scope>NUCLEOTIDE SEQUENCE [LARGE SCALE GENOMIC DNA]</scope>
    <source>
        <strain evidence="2 3">D216</strain>
    </source>
</reference>
<accession>A0A507B5J0</accession>
<sequence>MARLPQTTPAPQPIMVFMPQTSSKDASPGQAPTTTTAAATATPAPEQSSSTTAATDATVRPPPFAQPKLRLEVRDLAHPGATRFLASLDAAQVLSTAVARVHSLLYRPDAADYSPPPTRSVTVILRDMGGVAYTTGTELDGDHKEIHVSLAYVAGVSPASRTAAEITGVLTHELVHCYQWNALGTCPGGLIEGIADWVRLNCGLSPPHWQKKAGDKWDAGYQNTAYFLQYLEERFGSGTIPRLNEKLRGKHYEEKTFWTELLGRPVDQLWKDYVKSLEGGSKGQAVDEATQTS</sequence>
<comment type="caution">
    <text evidence="2">The sequence shown here is derived from an EMBL/GenBank/DDBJ whole genome shotgun (WGS) entry which is preliminary data.</text>
</comment>
<evidence type="ECO:0000313" key="3">
    <source>
        <dbReference type="Proteomes" id="UP000319257"/>
    </source>
</evidence>